<reference evidence="1 2" key="1">
    <citation type="submission" date="2015-09" db="EMBL/GenBank/DDBJ databases">
        <title>Trachymyrmex cornetzi WGS genome.</title>
        <authorList>
            <person name="Nygaard S."/>
            <person name="Hu H."/>
            <person name="Boomsma J."/>
            <person name="Zhang G."/>
        </authorList>
    </citation>
    <scope>NUCLEOTIDE SEQUENCE [LARGE SCALE GENOMIC DNA]</scope>
    <source>
        <strain evidence="1">Tcor2-1</strain>
        <tissue evidence="1">Whole body</tissue>
    </source>
</reference>
<dbReference type="EMBL" id="KQ980949">
    <property type="protein sequence ID" value="KYN11202.1"/>
    <property type="molecule type" value="Genomic_DNA"/>
</dbReference>
<keyword evidence="2" id="KW-1185">Reference proteome</keyword>
<accession>A0A151IUR8</accession>
<organism evidence="1 2">
    <name type="scientific">Trachymyrmex cornetzi</name>
    <dbReference type="NCBI Taxonomy" id="471704"/>
    <lineage>
        <taxon>Eukaryota</taxon>
        <taxon>Metazoa</taxon>
        <taxon>Ecdysozoa</taxon>
        <taxon>Arthropoda</taxon>
        <taxon>Hexapoda</taxon>
        <taxon>Insecta</taxon>
        <taxon>Pterygota</taxon>
        <taxon>Neoptera</taxon>
        <taxon>Endopterygota</taxon>
        <taxon>Hymenoptera</taxon>
        <taxon>Apocrita</taxon>
        <taxon>Aculeata</taxon>
        <taxon>Formicoidea</taxon>
        <taxon>Formicidae</taxon>
        <taxon>Myrmicinae</taxon>
        <taxon>Trachymyrmex</taxon>
    </lineage>
</organism>
<dbReference type="Proteomes" id="UP000078492">
    <property type="component" value="Unassembled WGS sequence"/>
</dbReference>
<name>A0A151IUR8_9HYME</name>
<evidence type="ECO:0000313" key="1">
    <source>
        <dbReference type="EMBL" id="KYN11202.1"/>
    </source>
</evidence>
<proteinExistence type="predicted"/>
<sequence>MAVRLRARYDARSGLAEPSPAGAQSQQVSRTCIEREHLSFAHIIITNSRREQFRRTCLRSLPDPAPGVCTTGLATQASVVTSNGIERKATAYLVLLTGGARLRLFLASLAKESPQQSIFQSVSRFPVSR</sequence>
<evidence type="ECO:0000313" key="2">
    <source>
        <dbReference type="Proteomes" id="UP000078492"/>
    </source>
</evidence>
<protein>
    <submittedName>
        <fullName evidence="1">Uncharacterized protein</fullName>
    </submittedName>
</protein>
<dbReference type="AlphaFoldDB" id="A0A151IUR8"/>
<gene>
    <name evidence="1" type="ORF">ALC57_16632</name>
</gene>